<protein>
    <submittedName>
        <fullName evidence="2">Uncharacterized protein</fullName>
    </submittedName>
</protein>
<evidence type="ECO:0000256" key="1">
    <source>
        <dbReference type="SAM" id="MobiDB-lite"/>
    </source>
</evidence>
<feature type="compositionally biased region" description="Acidic residues" evidence="1">
    <location>
        <begin position="126"/>
        <end position="138"/>
    </location>
</feature>
<dbReference type="RefSeq" id="WP_037272897.1">
    <property type="nucleotide sequence ID" value="NZ_KN293979.1"/>
</dbReference>
<feature type="region of interest" description="Disordered" evidence="1">
    <location>
        <begin position="67"/>
        <end position="109"/>
    </location>
</feature>
<dbReference type="PATRIC" id="fig|1288298.3.peg.2084"/>
<dbReference type="EMBL" id="AONH01000010">
    <property type="protein sequence ID" value="KGM88370.1"/>
    <property type="molecule type" value="Genomic_DNA"/>
</dbReference>
<reference evidence="2 3" key="1">
    <citation type="submission" date="2013-01" db="EMBL/GenBank/DDBJ databases">
        <authorList>
            <person name="Fiebig A."/>
            <person name="Goeker M."/>
            <person name="Klenk H.-P.P."/>
        </authorList>
    </citation>
    <scope>NUCLEOTIDE SEQUENCE [LARGE SCALE GENOMIC DNA]</scope>
    <source>
        <strain evidence="2 3">DSM 17069</strain>
    </source>
</reference>
<dbReference type="OrthoDB" id="9932256at2"/>
<name>A0A0A0HMH8_9RHOB</name>
<dbReference type="AlphaFoldDB" id="A0A0A0HMH8"/>
<dbReference type="STRING" id="215743.ROSMUCSMR3_01038"/>
<feature type="compositionally biased region" description="Pro residues" evidence="1">
    <location>
        <begin position="72"/>
        <end position="102"/>
    </location>
</feature>
<sequence length="138" mass="14813">MSETSPRPPLRKPLTLPRSFSRVLGRLLTLPATESLPLANSVYAQTQDPVQRALALRLRLRLLQEALDAPRKPAPPVKAEPEALPPPAPEPEPEPAPPPKPAKAPKLVSLDLAGGALSMMMNELGSGEDAEDDFFGDD</sequence>
<gene>
    <name evidence="2" type="ORF">rosmuc_02068</name>
</gene>
<dbReference type="Proteomes" id="UP000030021">
    <property type="component" value="Unassembled WGS sequence"/>
</dbReference>
<evidence type="ECO:0000313" key="2">
    <source>
        <dbReference type="EMBL" id="KGM88370.1"/>
    </source>
</evidence>
<dbReference type="HOGENOM" id="CLU_1853720_0_0_5"/>
<feature type="region of interest" description="Disordered" evidence="1">
    <location>
        <begin position="119"/>
        <end position="138"/>
    </location>
</feature>
<accession>A0A0A0HMH8</accession>
<evidence type="ECO:0000313" key="3">
    <source>
        <dbReference type="Proteomes" id="UP000030021"/>
    </source>
</evidence>
<proteinExistence type="predicted"/>
<organism evidence="2 3">
    <name type="scientific">Roseovarius mucosus DSM 17069</name>
    <dbReference type="NCBI Taxonomy" id="1288298"/>
    <lineage>
        <taxon>Bacteria</taxon>
        <taxon>Pseudomonadati</taxon>
        <taxon>Pseudomonadota</taxon>
        <taxon>Alphaproteobacteria</taxon>
        <taxon>Rhodobacterales</taxon>
        <taxon>Roseobacteraceae</taxon>
        <taxon>Roseovarius</taxon>
    </lineage>
</organism>
<dbReference type="eggNOG" id="ENOG50319MQ">
    <property type="taxonomic scope" value="Bacteria"/>
</dbReference>
<comment type="caution">
    <text evidence="2">The sequence shown here is derived from an EMBL/GenBank/DDBJ whole genome shotgun (WGS) entry which is preliminary data.</text>
</comment>